<proteinExistence type="predicted"/>
<dbReference type="Proteomes" id="UP000198394">
    <property type="component" value="Unassembled WGS sequence"/>
</dbReference>
<protein>
    <submittedName>
        <fullName evidence="1">Uncharacterized protein</fullName>
    </submittedName>
</protein>
<dbReference type="AlphaFoldDB" id="A0A226QPQ8"/>
<name>A0A226QPQ8_9BACL</name>
<keyword evidence="2" id="KW-1185">Reference proteome</keyword>
<gene>
    <name evidence="1" type="ORF">B9L23_01690</name>
</gene>
<reference evidence="1 2" key="1">
    <citation type="submission" date="2017-04" db="EMBL/GenBank/DDBJ databases">
        <title>The genome sequence of Parageobacillus galactosidasius DSM 18751.</title>
        <authorList>
            <person name="Ramaloko W.T."/>
            <person name="Koen N."/>
            <person name="Polliack S."/>
            <person name="Aliyu H."/>
            <person name="Lebre P."/>
            <person name="Mohr T."/>
            <person name="Oswald F."/>
            <person name="Zwick M."/>
            <person name="Neumann A."/>
            <person name="Syldatk C."/>
            <person name="Cowan D."/>
            <person name="De Maayer P."/>
        </authorList>
    </citation>
    <scope>NUCLEOTIDE SEQUENCE [LARGE SCALE GENOMIC DNA]</scope>
    <source>
        <strain evidence="1 2">DSM 18751</strain>
    </source>
</reference>
<comment type="caution">
    <text evidence="1">The sequence shown here is derived from an EMBL/GenBank/DDBJ whole genome shotgun (WGS) entry which is preliminary data.</text>
</comment>
<evidence type="ECO:0000313" key="2">
    <source>
        <dbReference type="Proteomes" id="UP000198394"/>
    </source>
</evidence>
<accession>A0A226QPQ8</accession>
<sequence>MSGLTSRLRFSGSTLAYSSPKRFGVCPVLHRLLVPRHPPCALSNLTMRKQLHACRLRFSASSTV</sequence>
<evidence type="ECO:0000313" key="1">
    <source>
        <dbReference type="EMBL" id="OXB93697.1"/>
    </source>
</evidence>
<organism evidence="1 2">
    <name type="scientific">Parageobacillus galactosidasius</name>
    <dbReference type="NCBI Taxonomy" id="883812"/>
    <lineage>
        <taxon>Bacteria</taxon>
        <taxon>Bacillati</taxon>
        <taxon>Bacillota</taxon>
        <taxon>Bacilli</taxon>
        <taxon>Bacillales</taxon>
        <taxon>Anoxybacillaceae</taxon>
        <taxon>Parageobacillus</taxon>
    </lineage>
</organism>
<dbReference type="EMBL" id="NDYL01000001">
    <property type="protein sequence ID" value="OXB93697.1"/>
    <property type="molecule type" value="Genomic_DNA"/>
</dbReference>